<sequence>MSNKKICVFCTNPNVKEREIIRNELASAFPTNIPIVPGHVLICPIRCVSNFNDLTSEEIAAIFDLQKKLKKSLRKTFSAEGFNYAWNEGEVGGQAVPHFHLHMLPRKEGDAGITEYEPRKFLYRPGSREQSSDDELASVVAEIKKFL</sequence>
<dbReference type="GO" id="GO:0003824">
    <property type="term" value="F:catalytic activity"/>
    <property type="evidence" value="ECO:0007669"/>
    <property type="project" value="InterPro"/>
</dbReference>
<dbReference type="InterPro" id="IPR036265">
    <property type="entry name" value="HIT-like_sf"/>
</dbReference>
<feature type="domain" description="HIT" evidence="2">
    <location>
        <begin position="6"/>
        <end position="113"/>
    </location>
</feature>
<organism evidence="3 4">
    <name type="scientific">Candidatus Nomurabacteria bacterium RIFCSPLOWO2_01_FULL_40_18</name>
    <dbReference type="NCBI Taxonomy" id="1801773"/>
    <lineage>
        <taxon>Bacteria</taxon>
        <taxon>Candidatus Nomuraibacteriota</taxon>
    </lineage>
</organism>
<accession>A0A1F6XHG8</accession>
<name>A0A1F6XHG8_9BACT</name>
<comment type="caution">
    <text evidence="3">The sequence shown here is derived from an EMBL/GenBank/DDBJ whole genome shotgun (WGS) entry which is preliminary data.</text>
</comment>
<evidence type="ECO:0000256" key="1">
    <source>
        <dbReference type="PROSITE-ProRule" id="PRU00464"/>
    </source>
</evidence>
<evidence type="ECO:0000313" key="3">
    <source>
        <dbReference type="EMBL" id="OGI93659.1"/>
    </source>
</evidence>
<dbReference type="Pfam" id="PF01230">
    <property type="entry name" value="HIT"/>
    <property type="match status" value="1"/>
</dbReference>
<dbReference type="EMBL" id="MFUX01000040">
    <property type="protein sequence ID" value="OGI93659.1"/>
    <property type="molecule type" value="Genomic_DNA"/>
</dbReference>
<dbReference type="InterPro" id="IPR011146">
    <property type="entry name" value="HIT-like"/>
</dbReference>
<dbReference type="AlphaFoldDB" id="A0A1F6XHG8"/>
<dbReference type="PANTHER" id="PTHR46243">
    <property type="entry name" value="BIS(5'-ADENOSYL)-TRIPHOSPHATASE"/>
    <property type="match status" value="1"/>
</dbReference>
<reference evidence="3 4" key="1">
    <citation type="journal article" date="2016" name="Nat. Commun.">
        <title>Thousands of microbial genomes shed light on interconnected biogeochemical processes in an aquifer system.</title>
        <authorList>
            <person name="Anantharaman K."/>
            <person name="Brown C.T."/>
            <person name="Hug L.A."/>
            <person name="Sharon I."/>
            <person name="Castelle C.J."/>
            <person name="Probst A.J."/>
            <person name="Thomas B.C."/>
            <person name="Singh A."/>
            <person name="Wilkins M.J."/>
            <person name="Karaoz U."/>
            <person name="Brodie E.L."/>
            <person name="Williams K.H."/>
            <person name="Hubbard S.S."/>
            <person name="Banfield J.F."/>
        </authorList>
    </citation>
    <scope>NUCLEOTIDE SEQUENCE [LARGE SCALE GENOMIC DNA]</scope>
</reference>
<dbReference type="STRING" id="1801773.A3A03_00540"/>
<proteinExistence type="predicted"/>
<protein>
    <recommendedName>
        <fullName evidence="2">HIT domain-containing protein</fullName>
    </recommendedName>
</protein>
<dbReference type="PROSITE" id="PS00892">
    <property type="entry name" value="HIT_1"/>
    <property type="match status" value="1"/>
</dbReference>
<dbReference type="InterPro" id="IPR051884">
    <property type="entry name" value="Bis(5'-adenosyl)-TPase_reg"/>
</dbReference>
<evidence type="ECO:0000313" key="4">
    <source>
        <dbReference type="Proteomes" id="UP000176629"/>
    </source>
</evidence>
<dbReference type="Gene3D" id="3.30.428.10">
    <property type="entry name" value="HIT-like"/>
    <property type="match status" value="1"/>
</dbReference>
<evidence type="ECO:0000259" key="2">
    <source>
        <dbReference type="PROSITE" id="PS51084"/>
    </source>
</evidence>
<dbReference type="PANTHER" id="PTHR46243:SF1">
    <property type="entry name" value="BIS(5'-ADENOSYL)-TRIPHOSPHATASE"/>
    <property type="match status" value="1"/>
</dbReference>
<dbReference type="Proteomes" id="UP000176629">
    <property type="component" value="Unassembled WGS sequence"/>
</dbReference>
<dbReference type="InterPro" id="IPR019808">
    <property type="entry name" value="Histidine_triad_CS"/>
</dbReference>
<feature type="short sequence motif" description="Histidine triad motif" evidence="1">
    <location>
        <begin position="98"/>
        <end position="102"/>
    </location>
</feature>
<gene>
    <name evidence="3" type="ORF">A3A03_00540</name>
</gene>
<dbReference type="PROSITE" id="PS51084">
    <property type="entry name" value="HIT_2"/>
    <property type="match status" value="1"/>
</dbReference>
<dbReference type="SUPFAM" id="SSF54197">
    <property type="entry name" value="HIT-like"/>
    <property type="match status" value="1"/>
</dbReference>